<dbReference type="InterPro" id="IPR023168">
    <property type="entry name" value="GatB_Yqey_C_2"/>
</dbReference>
<reference evidence="13" key="1">
    <citation type="submission" date="2020-06" db="EMBL/GenBank/DDBJ databases">
        <title>Unique genomic features of the anaerobic methanotrophic archaea.</title>
        <authorList>
            <person name="Chadwick G.L."/>
            <person name="Skennerton C.T."/>
            <person name="Laso-Perez R."/>
            <person name="Leu A.O."/>
            <person name="Speth D.R."/>
            <person name="Yu H."/>
            <person name="Morgan-Lang C."/>
            <person name="Hatzenpichler R."/>
            <person name="Goudeau D."/>
            <person name="Malmstrom R."/>
            <person name="Brazelton W.J."/>
            <person name="Woyke T."/>
            <person name="Hallam S.J."/>
            <person name="Tyson G.W."/>
            <person name="Wegener G."/>
            <person name="Boetius A."/>
            <person name="Orphan V."/>
        </authorList>
    </citation>
    <scope>NUCLEOTIDE SEQUENCE</scope>
</reference>
<dbReference type="SMART" id="SM00845">
    <property type="entry name" value="GatB_Yqey"/>
    <property type="match status" value="1"/>
</dbReference>
<evidence type="ECO:0000313" key="13">
    <source>
        <dbReference type="EMBL" id="QNO47429.1"/>
    </source>
</evidence>
<sequence length="488" mass="54152">MSAGTKSDVSSGDGNNDGYGDGVIIGLEIHVQLNKLHSKMFCSCGLDYHNAPPNTHTCPVCLGLPGSLPVLNKSAVKNAIKVAIALNCGILPQTQFYRKNYYYPDLPKGFQTTQYDYPISTDGHITIDDDLGHGTRHVRINRVHMEEDPGRLVHEGSIDRSKFTLIDYNRAGVPLLEIVTEPDLRSPKEARRFLNKLRNIIEYLGVSNSDLDGALRVDANISLSGGARAEVKNISSFKGAERALSFEIVRQRNVLRRGETVVQETRHFDELRGVTISLRTKETEHDYRYFPEPDLVPMMITDWVPDIKKTLPELPDAQRERFLEEYGITGNHATSLTLDPKLAQFFEDVAHEIDPKTGASWIVDVLSGELHYRDLGIDAFKVPDMVEILRMFLDGVITERGAITIIRTILDEGGTPAGIASEKELAKVETDVIASAVDEVLAECSDAVADYRGGETKALNYLVGQVMKKTRGRADPPDARIRLLEKLG</sequence>
<keyword evidence="6 11" id="KW-0067">ATP-binding</keyword>
<gene>
    <name evidence="11 13" type="primary">gatB</name>
    <name evidence="13" type="ORF">MPGFIOMI_00027</name>
</gene>
<dbReference type="PANTHER" id="PTHR11659:SF0">
    <property type="entry name" value="GLUTAMYL-TRNA(GLN) AMIDOTRANSFERASE SUBUNIT B, MITOCHONDRIAL"/>
    <property type="match status" value="1"/>
</dbReference>
<dbReference type="EMBL" id="MT631262">
    <property type="protein sequence ID" value="QNO47429.1"/>
    <property type="molecule type" value="Genomic_DNA"/>
</dbReference>
<evidence type="ECO:0000256" key="7">
    <source>
        <dbReference type="ARBA" id="ARBA00022917"/>
    </source>
</evidence>
<dbReference type="EC" id="6.3.5.-" evidence="11"/>
<dbReference type="HAMAP" id="MF_00121">
    <property type="entry name" value="GatB"/>
    <property type="match status" value="1"/>
</dbReference>
<dbReference type="InterPro" id="IPR042114">
    <property type="entry name" value="GatB_C_1"/>
</dbReference>
<dbReference type="NCBIfam" id="NF004014">
    <property type="entry name" value="PRK05477.1-4"/>
    <property type="match status" value="1"/>
</dbReference>
<dbReference type="Pfam" id="PF02637">
    <property type="entry name" value="GatB_Yqey"/>
    <property type="match status" value="1"/>
</dbReference>
<dbReference type="InterPro" id="IPR017958">
    <property type="entry name" value="Gln-tRNA_amidoTrfase_suB_CS"/>
</dbReference>
<dbReference type="FunFam" id="1.10.10.410:FF:000001">
    <property type="entry name" value="Aspartyl/glutamyl-tRNA(Asn/Gln) amidotransferase subunit B"/>
    <property type="match status" value="1"/>
</dbReference>
<keyword evidence="4 11" id="KW-0436">Ligase</keyword>
<keyword evidence="5 11" id="KW-0547">Nucleotide-binding</keyword>
<comment type="function">
    <text evidence="8 11">Allows the formation of correctly charged Asn-tRNA(Asn) or Gln-tRNA(Gln) through the transamidation of misacylated Asp-tRNA(Asn) or Glu-tRNA(Gln) in organisms which lack either or both of asparaginyl-tRNA or glutaminyl-tRNA synthetases. The reaction takes place in the presence of glutamine and ATP through an activated phospho-Asp-tRNA(Asn) or phospho-Glu-tRNA(Gln).</text>
</comment>
<dbReference type="InterPro" id="IPR017959">
    <property type="entry name" value="Asn/Gln-tRNA_amidoTrfase_suB/E"/>
</dbReference>
<evidence type="ECO:0000256" key="5">
    <source>
        <dbReference type="ARBA" id="ARBA00022741"/>
    </source>
</evidence>
<dbReference type="GO" id="GO:0005524">
    <property type="term" value="F:ATP binding"/>
    <property type="evidence" value="ECO:0007669"/>
    <property type="project" value="UniProtKB-KW"/>
</dbReference>
<dbReference type="NCBIfam" id="NF004012">
    <property type="entry name" value="PRK05477.1-2"/>
    <property type="match status" value="1"/>
</dbReference>
<dbReference type="InterPro" id="IPR003789">
    <property type="entry name" value="Asn/Gln_tRNA_amidoTrase-B-like"/>
</dbReference>
<dbReference type="InterPro" id="IPR004413">
    <property type="entry name" value="GatB"/>
</dbReference>
<dbReference type="Pfam" id="PF02934">
    <property type="entry name" value="GatB_N"/>
    <property type="match status" value="1"/>
</dbReference>
<evidence type="ECO:0000256" key="2">
    <source>
        <dbReference type="ARBA" id="ARBA00011123"/>
    </source>
</evidence>
<dbReference type="Gene3D" id="1.10.150.380">
    <property type="entry name" value="GatB domain, N-terminal subdomain"/>
    <property type="match status" value="1"/>
</dbReference>
<keyword evidence="13" id="KW-0808">Transferase</keyword>
<evidence type="ECO:0000256" key="9">
    <source>
        <dbReference type="ARBA" id="ARBA00047380"/>
    </source>
</evidence>
<dbReference type="GO" id="GO:0006412">
    <property type="term" value="P:translation"/>
    <property type="evidence" value="ECO:0007669"/>
    <property type="project" value="UniProtKB-UniRule"/>
</dbReference>
<dbReference type="NCBIfam" id="TIGR00133">
    <property type="entry name" value="gatB"/>
    <property type="match status" value="1"/>
</dbReference>
<evidence type="ECO:0000256" key="8">
    <source>
        <dbReference type="ARBA" id="ARBA00024799"/>
    </source>
</evidence>
<comment type="subunit">
    <text evidence="2 11">Heterotrimer of A, B and C subunits.</text>
</comment>
<comment type="catalytic activity">
    <reaction evidence="10 11">
        <text>L-glutamyl-tRNA(Gln) + L-glutamine + ATP + H2O = L-glutaminyl-tRNA(Gln) + L-glutamate + ADP + phosphate + H(+)</text>
        <dbReference type="Rhea" id="RHEA:17521"/>
        <dbReference type="Rhea" id="RHEA-COMP:9681"/>
        <dbReference type="Rhea" id="RHEA-COMP:9684"/>
        <dbReference type="ChEBI" id="CHEBI:15377"/>
        <dbReference type="ChEBI" id="CHEBI:15378"/>
        <dbReference type="ChEBI" id="CHEBI:29985"/>
        <dbReference type="ChEBI" id="CHEBI:30616"/>
        <dbReference type="ChEBI" id="CHEBI:43474"/>
        <dbReference type="ChEBI" id="CHEBI:58359"/>
        <dbReference type="ChEBI" id="CHEBI:78520"/>
        <dbReference type="ChEBI" id="CHEBI:78521"/>
        <dbReference type="ChEBI" id="CHEBI:456216"/>
    </reaction>
</comment>
<dbReference type="SUPFAM" id="SSF55931">
    <property type="entry name" value="Glutamine synthetase/guanido kinase"/>
    <property type="match status" value="1"/>
</dbReference>
<proteinExistence type="inferred from homology"/>
<evidence type="ECO:0000256" key="4">
    <source>
        <dbReference type="ARBA" id="ARBA00022598"/>
    </source>
</evidence>
<evidence type="ECO:0000256" key="11">
    <source>
        <dbReference type="HAMAP-Rule" id="MF_00121"/>
    </source>
</evidence>
<evidence type="ECO:0000256" key="10">
    <source>
        <dbReference type="ARBA" id="ARBA00047913"/>
    </source>
</evidence>
<dbReference type="Gene3D" id="1.10.10.410">
    <property type="match status" value="1"/>
</dbReference>
<comment type="similarity">
    <text evidence="1 11">Belongs to the GatB/GatE family. GatB subfamily.</text>
</comment>
<keyword evidence="7 11" id="KW-0648">Protein biosynthesis</keyword>
<accession>A0A7G9YHE5</accession>
<protein>
    <recommendedName>
        <fullName evidence="3 11">Aspartyl/glutamyl-tRNA(Asn/Gln) amidotransferase subunit B</fullName>
        <shortName evidence="11">Asp/Glu-ADT subunit B</shortName>
        <ecNumber evidence="11">6.3.5.-</ecNumber>
    </recommendedName>
</protein>
<feature type="domain" description="Asn/Gln amidotransferase" evidence="12">
    <location>
        <begin position="344"/>
        <end position="487"/>
    </location>
</feature>
<dbReference type="InterPro" id="IPR006075">
    <property type="entry name" value="Asn/Gln-tRNA_Trfase_suB/E_cat"/>
</dbReference>
<dbReference type="PROSITE" id="PS01234">
    <property type="entry name" value="GATB"/>
    <property type="match status" value="1"/>
</dbReference>
<dbReference type="InterPro" id="IPR018027">
    <property type="entry name" value="Asn/Gln_amidotransferase"/>
</dbReference>
<evidence type="ECO:0000256" key="3">
    <source>
        <dbReference type="ARBA" id="ARBA00016923"/>
    </source>
</evidence>
<dbReference type="PANTHER" id="PTHR11659">
    <property type="entry name" value="GLUTAMYL-TRNA GLN AMIDOTRANSFERASE SUBUNIT B MITOCHONDRIAL AND PROKARYOTIC PET112-RELATED"/>
    <property type="match status" value="1"/>
</dbReference>
<name>A0A7G9YHE5_9EURY</name>
<organism evidence="13">
    <name type="scientific">Candidatus Methanogaster sp. ANME-2c ERB4</name>
    <dbReference type="NCBI Taxonomy" id="2759911"/>
    <lineage>
        <taxon>Archaea</taxon>
        <taxon>Methanobacteriati</taxon>
        <taxon>Methanobacteriota</taxon>
        <taxon>Stenosarchaea group</taxon>
        <taxon>Methanomicrobia</taxon>
        <taxon>Methanosarcinales</taxon>
        <taxon>ANME-2 cluster</taxon>
        <taxon>Candidatus Methanogasteraceae</taxon>
        <taxon>Candidatus Methanogaster</taxon>
    </lineage>
</organism>
<dbReference type="InterPro" id="IPR014746">
    <property type="entry name" value="Gln_synth/guanido_kin_cat_dom"/>
</dbReference>
<dbReference type="AlphaFoldDB" id="A0A7G9YHE5"/>
<comment type="catalytic activity">
    <reaction evidence="9 11">
        <text>L-aspartyl-tRNA(Asn) + L-glutamine + ATP + H2O = L-asparaginyl-tRNA(Asn) + L-glutamate + ADP + phosphate + 2 H(+)</text>
        <dbReference type="Rhea" id="RHEA:14513"/>
        <dbReference type="Rhea" id="RHEA-COMP:9674"/>
        <dbReference type="Rhea" id="RHEA-COMP:9677"/>
        <dbReference type="ChEBI" id="CHEBI:15377"/>
        <dbReference type="ChEBI" id="CHEBI:15378"/>
        <dbReference type="ChEBI" id="CHEBI:29985"/>
        <dbReference type="ChEBI" id="CHEBI:30616"/>
        <dbReference type="ChEBI" id="CHEBI:43474"/>
        <dbReference type="ChEBI" id="CHEBI:58359"/>
        <dbReference type="ChEBI" id="CHEBI:78515"/>
        <dbReference type="ChEBI" id="CHEBI:78516"/>
        <dbReference type="ChEBI" id="CHEBI:456216"/>
    </reaction>
</comment>
<evidence type="ECO:0000256" key="6">
    <source>
        <dbReference type="ARBA" id="ARBA00022840"/>
    </source>
</evidence>
<dbReference type="GO" id="GO:0070681">
    <property type="term" value="P:glutaminyl-tRNAGln biosynthesis via transamidation"/>
    <property type="evidence" value="ECO:0007669"/>
    <property type="project" value="TreeGrafter"/>
</dbReference>
<evidence type="ECO:0000259" key="12">
    <source>
        <dbReference type="SMART" id="SM00845"/>
    </source>
</evidence>
<dbReference type="GO" id="GO:0016740">
    <property type="term" value="F:transferase activity"/>
    <property type="evidence" value="ECO:0007669"/>
    <property type="project" value="UniProtKB-KW"/>
</dbReference>
<evidence type="ECO:0000256" key="1">
    <source>
        <dbReference type="ARBA" id="ARBA00005306"/>
    </source>
</evidence>
<dbReference type="GO" id="GO:0050567">
    <property type="term" value="F:glutaminyl-tRNA synthase (glutamine-hydrolyzing) activity"/>
    <property type="evidence" value="ECO:0007669"/>
    <property type="project" value="UniProtKB-UniRule"/>
</dbReference>
<dbReference type="SUPFAM" id="SSF89095">
    <property type="entry name" value="GatB/YqeY motif"/>
    <property type="match status" value="1"/>
</dbReference>